<evidence type="ECO:0000256" key="2">
    <source>
        <dbReference type="ARBA" id="ARBA00009677"/>
    </source>
</evidence>
<dbReference type="NCBIfam" id="TIGR02488">
    <property type="entry name" value="flgG_G_neg"/>
    <property type="match status" value="1"/>
</dbReference>
<keyword evidence="12" id="KW-0282">Flagellum</keyword>
<accession>A0A1G8ZXQ1</accession>
<evidence type="ECO:0000259" key="9">
    <source>
        <dbReference type="Pfam" id="PF00460"/>
    </source>
</evidence>
<keyword evidence="4 8" id="KW-0975">Bacterial flagellum</keyword>
<comment type="subunit">
    <text evidence="5 8">The basal body constitutes a major portion of the flagellar organelle and consists of four rings (L,P,S, and M) mounted on a central rod. The rod consists of about 26 subunits of FlgG in the distal portion, and FlgB, FlgC and FlgF are thought to build up the proximal portion of the rod with about 6 subunits each.</text>
</comment>
<dbReference type="PROSITE" id="PS00588">
    <property type="entry name" value="FLAGELLA_BB_ROD"/>
    <property type="match status" value="1"/>
</dbReference>
<comment type="subcellular location">
    <subcellularLocation>
        <location evidence="1 8">Bacterial flagellum basal body</location>
    </subcellularLocation>
</comment>
<feature type="domain" description="Flagellar basal body rod protein N-terminal" evidence="9">
    <location>
        <begin position="10"/>
        <end position="35"/>
    </location>
</feature>
<reference evidence="13" key="1">
    <citation type="submission" date="2016-10" db="EMBL/GenBank/DDBJ databases">
        <authorList>
            <person name="Varghese N."/>
            <person name="Submissions S."/>
        </authorList>
    </citation>
    <scope>NUCLEOTIDE SEQUENCE [LARGE SCALE GENOMIC DNA]</scope>
    <source>
        <strain evidence="13">DSM 23317</strain>
    </source>
</reference>
<dbReference type="Pfam" id="PF00460">
    <property type="entry name" value="Flg_bb_rod"/>
    <property type="match status" value="1"/>
</dbReference>
<dbReference type="InterPro" id="IPR053967">
    <property type="entry name" value="LlgE_F_G-like_D1"/>
</dbReference>
<dbReference type="InterPro" id="IPR019776">
    <property type="entry name" value="Flagellar_basal_body_rod_CS"/>
</dbReference>
<dbReference type="GO" id="GO:0009426">
    <property type="term" value="C:bacterial-type flagellum basal body, distal rod"/>
    <property type="evidence" value="ECO:0007669"/>
    <property type="project" value="UniProtKB-UniRule"/>
</dbReference>
<proteinExistence type="inferred from homology"/>
<dbReference type="EMBL" id="FNEM01000021">
    <property type="protein sequence ID" value="SDK19922.1"/>
    <property type="molecule type" value="Genomic_DNA"/>
</dbReference>
<dbReference type="PANTHER" id="PTHR30435:SF19">
    <property type="entry name" value="FLAGELLAR BASAL-BODY ROD PROTEIN FLGG"/>
    <property type="match status" value="1"/>
</dbReference>
<name>A0A1G8ZXQ1_9GAMM</name>
<dbReference type="GO" id="GO:0071978">
    <property type="term" value="P:bacterial-type flagellum-dependent swarming motility"/>
    <property type="evidence" value="ECO:0007669"/>
    <property type="project" value="TreeGrafter"/>
</dbReference>
<evidence type="ECO:0000256" key="5">
    <source>
        <dbReference type="ARBA" id="ARBA00025933"/>
    </source>
</evidence>
<feature type="domain" description="Flagellar hook protein FlgE/F/G-like D1" evidence="11">
    <location>
        <begin position="96"/>
        <end position="159"/>
    </location>
</feature>
<comment type="similarity">
    <text evidence="2 8">Belongs to the flagella basal body rod proteins family.</text>
</comment>
<dbReference type="InterPro" id="IPR037925">
    <property type="entry name" value="FlgE/F/G-like"/>
</dbReference>
<dbReference type="OrthoDB" id="9804559at2"/>
<dbReference type="Proteomes" id="UP000199527">
    <property type="component" value="Unassembled WGS sequence"/>
</dbReference>
<dbReference type="SUPFAM" id="SSF117143">
    <property type="entry name" value="Flagellar hook protein flgE"/>
    <property type="match status" value="1"/>
</dbReference>
<dbReference type="InterPro" id="IPR020013">
    <property type="entry name" value="Flagellar_FlgE/F/G"/>
</dbReference>
<evidence type="ECO:0000256" key="7">
    <source>
        <dbReference type="NCBIfam" id="TIGR02488"/>
    </source>
</evidence>
<keyword evidence="12" id="KW-0966">Cell projection</keyword>
<keyword evidence="13" id="KW-1185">Reference proteome</keyword>
<dbReference type="InterPro" id="IPR012834">
    <property type="entry name" value="FlgG_G_neg"/>
</dbReference>
<sequence>MSSALWISKTGLTAQDTKMTAIANNLANVNTTGFKRDRVAFNDLFYQVQRQPGGQIDELNDLPSGLQLGTGVRVAGTQKVFTTGAMVTTEQQLDMAIEGQGFFQVELPTGDLAYTRDGQFYRNADGMMVTAGGLPMVPQITIPEEALTVTIGTDGRVTAQIAGQAEGEELGQITLVNFINAAGLEAMGDNLYSETGASGVAVEGVAGEQGMGTLRQGALEGANVNVVEEMVEMISTQRAYEMNAKVLTASDEMMQFLNQTV</sequence>
<organism evidence="12 13">
    <name type="scientific">Ferrimonas sediminum</name>
    <dbReference type="NCBI Taxonomy" id="718193"/>
    <lineage>
        <taxon>Bacteria</taxon>
        <taxon>Pseudomonadati</taxon>
        <taxon>Pseudomonadota</taxon>
        <taxon>Gammaproteobacteria</taxon>
        <taxon>Alteromonadales</taxon>
        <taxon>Ferrimonadaceae</taxon>
        <taxon>Ferrimonas</taxon>
    </lineage>
</organism>
<protein>
    <recommendedName>
        <fullName evidence="3 7">Flagellar basal-body rod protein FlgG</fullName>
    </recommendedName>
    <alternativeName>
        <fullName evidence="6 8">Distal rod protein</fullName>
    </alternativeName>
</protein>
<evidence type="ECO:0000256" key="3">
    <source>
        <dbReference type="ARBA" id="ARBA00017948"/>
    </source>
</evidence>
<dbReference type="Pfam" id="PF06429">
    <property type="entry name" value="Flg_bbr_C"/>
    <property type="match status" value="1"/>
</dbReference>
<keyword evidence="12" id="KW-0969">Cilium</keyword>
<dbReference type="RefSeq" id="WP_028114948.1">
    <property type="nucleotide sequence ID" value="NZ_FNEM01000021.1"/>
</dbReference>
<evidence type="ECO:0000256" key="1">
    <source>
        <dbReference type="ARBA" id="ARBA00004117"/>
    </source>
</evidence>
<dbReference type="InterPro" id="IPR010930">
    <property type="entry name" value="Flg_bb/hook_C_dom"/>
</dbReference>
<dbReference type="Pfam" id="PF22692">
    <property type="entry name" value="LlgE_F_G_D1"/>
    <property type="match status" value="1"/>
</dbReference>
<dbReference type="AlphaFoldDB" id="A0A1G8ZXQ1"/>
<evidence type="ECO:0000256" key="4">
    <source>
        <dbReference type="ARBA" id="ARBA00023143"/>
    </source>
</evidence>
<evidence type="ECO:0000313" key="12">
    <source>
        <dbReference type="EMBL" id="SDK19922.1"/>
    </source>
</evidence>
<gene>
    <name evidence="12" type="ORF">SAMN04488540_12140</name>
</gene>
<evidence type="ECO:0000259" key="11">
    <source>
        <dbReference type="Pfam" id="PF22692"/>
    </source>
</evidence>
<feature type="domain" description="Flagellar basal-body/hook protein C-terminal" evidence="10">
    <location>
        <begin position="215"/>
        <end position="259"/>
    </location>
</feature>
<evidence type="ECO:0000256" key="6">
    <source>
        <dbReference type="ARBA" id="ARBA00032912"/>
    </source>
</evidence>
<dbReference type="PANTHER" id="PTHR30435">
    <property type="entry name" value="FLAGELLAR PROTEIN"/>
    <property type="match status" value="1"/>
</dbReference>
<evidence type="ECO:0000259" key="10">
    <source>
        <dbReference type="Pfam" id="PF06429"/>
    </source>
</evidence>
<dbReference type="NCBIfam" id="TIGR03506">
    <property type="entry name" value="FlgEFG_subfam"/>
    <property type="match status" value="2"/>
</dbReference>
<evidence type="ECO:0000313" key="13">
    <source>
        <dbReference type="Proteomes" id="UP000199527"/>
    </source>
</evidence>
<evidence type="ECO:0000256" key="8">
    <source>
        <dbReference type="RuleBase" id="RU362116"/>
    </source>
</evidence>
<dbReference type="InterPro" id="IPR001444">
    <property type="entry name" value="Flag_bb_rod_N"/>
</dbReference>